<reference evidence="1 2" key="1">
    <citation type="submission" date="2019-06" db="EMBL/GenBank/DDBJ databases">
        <title>Sequencing the genomes of 1000 actinobacteria strains.</title>
        <authorList>
            <person name="Klenk H.-P."/>
        </authorList>
    </citation>
    <scope>NUCLEOTIDE SEQUENCE [LARGE SCALE GENOMIC DNA]</scope>
    <source>
        <strain evidence="1 2">DSM 45928</strain>
    </source>
</reference>
<name>A0A543AX71_9ACTN</name>
<gene>
    <name evidence="1" type="ORF">FB566_2727</name>
</gene>
<dbReference type="InParanoid" id="A0A543AX71"/>
<protein>
    <submittedName>
        <fullName evidence="1">Putative nucleic acid-binding protein</fullName>
    </submittedName>
</protein>
<comment type="caution">
    <text evidence="1">The sequence shown here is derived from an EMBL/GenBank/DDBJ whole genome shotgun (WGS) entry which is preliminary data.</text>
</comment>
<accession>A0A543AX71</accession>
<sequence length="187" mass="20046">MAVHFMTDPTSLIGELVFDTGPLSHFAEAGWLSVLRSVAGDTPVVIPEVVAGELRRGAGSHQHLQLVLNAPWIQHRVLDSPEEISAYGHFASLLVSGNRNAGEAAVLAYASIHRGTAVIDDRVDRRAAHAAGVSCRGTLALLCDAIRAGLLTLPLVEQLADHLLETHYRLPFPSGGFAEWAAKNDLF</sequence>
<evidence type="ECO:0000313" key="1">
    <source>
        <dbReference type="EMBL" id="TQL77177.1"/>
    </source>
</evidence>
<organism evidence="1 2">
    <name type="scientific">Stackebrandtia endophytica</name>
    <dbReference type="NCBI Taxonomy" id="1496996"/>
    <lineage>
        <taxon>Bacteria</taxon>
        <taxon>Bacillati</taxon>
        <taxon>Actinomycetota</taxon>
        <taxon>Actinomycetes</taxon>
        <taxon>Glycomycetales</taxon>
        <taxon>Glycomycetaceae</taxon>
        <taxon>Stackebrandtia</taxon>
    </lineage>
</organism>
<dbReference type="PANTHER" id="PTHR39550:SF1">
    <property type="entry name" value="SLL0658 PROTEIN"/>
    <property type="match status" value="1"/>
</dbReference>
<proteinExistence type="predicted"/>
<dbReference type="EMBL" id="VFOW01000001">
    <property type="protein sequence ID" value="TQL77177.1"/>
    <property type="molecule type" value="Genomic_DNA"/>
</dbReference>
<evidence type="ECO:0000313" key="2">
    <source>
        <dbReference type="Proteomes" id="UP000317043"/>
    </source>
</evidence>
<dbReference type="PANTHER" id="PTHR39550">
    <property type="entry name" value="SLL0658 PROTEIN"/>
    <property type="match status" value="1"/>
</dbReference>
<dbReference type="InterPro" id="IPR021799">
    <property type="entry name" value="PIN-like_prokaryotic"/>
</dbReference>
<dbReference type="Proteomes" id="UP000317043">
    <property type="component" value="Unassembled WGS sequence"/>
</dbReference>
<keyword evidence="2" id="KW-1185">Reference proteome</keyword>
<dbReference type="Pfam" id="PF11848">
    <property type="entry name" value="DUF3368"/>
    <property type="match status" value="1"/>
</dbReference>
<dbReference type="AlphaFoldDB" id="A0A543AX71"/>